<evidence type="ECO:0000256" key="5">
    <source>
        <dbReference type="ARBA" id="ARBA00023136"/>
    </source>
</evidence>
<keyword evidence="9" id="KW-1185">Reference proteome</keyword>
<dbReference type="InterPro" id="IPR036259">
    <property type="entry name" value="MFS_trans_sf"/>
</dbReference>
<organism evidence="8 9">
    <name type="scientific">Phomopsis amygdali</name>
    <name type="common">Fusicoccum amygdali</name>
    <dbReference type="NCBI Taxonomy" id="1214568"/>
    <lineage>
        <taxon>Eukaryota</taxon>
        <taxon>Fungi</taxon>
        <taxon>Dikarya</taxon>
        <taxon>Ascomycota</taxon>
        <taxon>Pezizomycotina</taxon>
        <taxon>Sordariomycetes</taxon>
        <taxon>Sordariomycetidae</taxon>
        <taxon>Diaporthales</taxon>
        <taxon>Diaporthaceae</taxon>
        <taxon>Diaporthe</taxon>
    </lineage>
</organism>
<dbReference type="EMBL" id="JAUJFL010000005">
    <property type="protein sequence ID" value="KAK2602333.1"/>
    <property type="molecule type" value="Genomic_DNA"/>
</dbReference>
<evidence type="ECO:0000256" key="4">
    <source>
        <dbReference type="ARBA" id="ARBA00022989"/>
    </source>
</evidence>
<dbReference type="GO" id="GO:0033229">
    <property type="term" value="F:cysteine transmembrane transporter activity"/>
    <property type="evidence" value="ECO:0007669"/>
    <property type="project" value="TreeGrafter"/>
</dbReference>
<feature type="transmembrane region" description="Helical" evidence="7">
    <location>
        <begin position="407"/>
        <end position="430"/>
    </location>
</feature>
<keyword evidence="4 7" id="KW-1133">Transmembrane helix</keyword>
<evidence type="ECO:0000256" key="6">
    <source>
        <dbReference type="SAM" id="MobiDB-lite"/>
    </source>
</evidence>
<feature type="transmembrane region" description="Helical" evidence="7">
    <location>
        <begin position="63"/>
        <end position="80"/>
    </location>
</feature>
<comment type="caution">
    <text evidence="8">The sequence shown here is derived from an EMBL/GenBank/DDBJ whole genome shotgun (WGS) entry which is preliminary data.</text>
</comment>
<name>A0AAD9SBH3_PHOAM</name>
<dbReference type="SUPFAM" id="SSF103473">
    <property type="entry name" value="MFS general substrate transporter"/>
    <property type="match status" value="1"/>
</dbReference>
<dbReference type="Proteomes" id="UP001265746">
    <property type="component" value="Unassembled WGS sequence"/>
</dbReference>
<dbReference type="Gene3D" id="1.20.1250.20">
    <property type="entry name" value="MFS general substrate transporter like domains"/>
    <property type="match status" value="1"/>
</dbReference>
<feature type="transmembrane region" description="Helical" evidence="7">
    <location>
        <begin position="349"/>
        <end position="373"/>
    </location>
</feature>
<feature type="region of interest" description="Disordered" evidence="6">
    <location>
        <begin position="1"/>
        <end position="20"/>
    </location>
</feature>
<evidence type="ECO:0000313" key="9">
    <source>
        <dbReference type="Proteomes" id="UP001265746"/>
    </source>
</evidence>
<evidence type="ECO:0000256" key="2">
    <source>
        <dbReference type="ARBA" id="ARBA00022448"/>
    </source>
</evidence>
<feature type="transmembrane region" description="Helical" evidence="7">
    <location>
        <begin position="152"/>
        <end position="172"/>
    </location>
</feature>
<feature type="transmembrane region" description="Helical" evidence="7">
    <location>
        <begin position="217"/>
        <end position="236"/>
    </location>
</feature>
<dbReference type="Pfam" id="PF07690">
    <property type="entry name" value="MFS_1"/>
    <property type="match status" value="1"/>
</dbReference>
<gene>
    <name evidence="8" type="ORF">N8I77_008877</name>
</gene>
<dbReference type="GO" id="GO:0016020">
    <property type="term" value="C:membrane"/>
    <property type="evidence" value="ECO:0007669"/>
    <property type="project" value="UniProtKB-SubCell"/>
</dbReference>
<evidence type="ECO:0000256" key="1">
    <source>
        <dbReference type="ARBA" id="ARBA00004141"/>
    </source>
</evidence>
<protein>
    <submittedName>
        <fullName evidence="8">Uncharacterized protein</fullName>
    </submittedName>
</protein>
<sequence length="554" mass="61594">MENDDNVQAAKEQPSVSSDKASIRLAKVVSESGADETLQLLEEHGANVGELTPEIEGKLKAKIRNHILVLVIIIDLMLYIDKSTLSYAALLGIYEETGINDTQYNNLNTLFYAGKILRCSTRIELSNSPVLLPPGYMVAQIPGHYLMQKLPLGRFVTISVFLWSVVVFLHCTAKSYGGLIPLRFFLGFFESCLVPAMEVTMGMFFTPAEAVRYQPLFWTSCLASPIPAGFIAYGLLHIQSQAVLPWKFFMIITGGITLFIAVYTFFYYPDNPAKASFLTLDERVHTIRRIHAATKSSIEQKTVKKSQIYETLRDPVSWLFFLTALANQLSNNLAYQQNLLFLAIGVDTLGSTLVSAAGGAFAVVCSVLATVFLKLFPGRTAFWGAFWSMFAVAGGIGMVAIKWTERLPLLACMLLAGSTFGITYIIALGWNTATAGGYTKKLLRNVIWMVGYSVANLVSPQIWAEKDGPRYYGAWISQIVVSWIGAPLCMFAIHFILSRRNTERKRWIAEQEALGYRPVGMVQVEKDGSTVQVEADISLLDLTDLENKYFLYQL</sequence>
<feature type="transmembrane region" description="Helical" evidence="7">
    <location>
        <begin position="442"/>
        <end position="463"/>
    </location>
</feature>
<dbReference type="InterPro" id="IPR011701">
    <property type="entry name" value="MFS"/>
</dbReference>
<feature type="transmembrane region" description="Helical" evidence="7">
    <location>
        <begin position="475"/>
        <end position="497"/>
    </location>
</feature>
<evidence type="ECO:0000256" key="7">
    <source>
        <dbReference type="SAM" id="Phobius"/>
    </source>
</evidence>
<comment type="subcellular location">
    <subcellularLocation>
        <location evidence="1">Membrane</location>
        <topology evidence="1">Multi-pass membrane protein</topology>
    </subcellularLocation>
</comment>
<feature type="transmembrane region" description="Helical" evidence="7">
    <location>
        <begin position="248"/>
        <end position="268"/>
    </location>
</feature>
<evidence type="ECO:0000313" key="8">
    <source>
        <dbReference type="EMBL" id="KAK2602333.1"/>
    </source>
</evidence>
<dbReference type="PANTHER" id="PTHR43791">
    <property type="entry name" value="PERMEASE-RELATED"/>
    <property type="match status" value="1"/>
</dbReference>
<reference evidence="8" key="1">
    <citation type="submission" date="2023-06" db="EMBL/GenBank/DDBJ databases">
        <authorList>
            <person name="Noh H."/>
        </authorList>
    </citation>
    <scope>NUCLEOTIDE SEQUENCE</scope>
    <source>
        <strain evidence="8">DUCC20226</strain>
    </source>
</reference>
<evidence type="ECO:0000256" key="3">
    <source>
        <dbReference type="ARBA" id="ARBA00022692"/>
    </source>
</evidence>
<keyword evidence="5 7" id="KW-0472">Membrane</keyword>
<feature type="transmembrane region" description="Helical" evidence="7">
    <location>
        <begin position="184"/>
        <end position="205"/>
    </location>
</feature>
<feature type="transmembrane region" description="Helical" evidence="7">
    <location>
        <begin position="380"/>
        <end position="401"/>
    </location>
</feature>
<proteinExistence type="predicted"/>
<keyword evidence="3 7" id="KW-0812">Transmembrane</keyword>
<accession>A0AAD9SBH3</accession>
<dbReference type="AlphaFoldDB" id="A0AAD9SBH3"/>
<keyword evidence="2" id="KW-0813">Transport</keyword>
<dbReference type="PANTHER" id="PTHR43791:SF63">
    <property type="entry name" value="HIGH AFFINITY CYSTEINE TRANSPORTER"/>
    <property type="match status" value="1"/>
</dbReference>